<feature type="transmembrane region" description="Helical" evidence="2">
    <location>
        <begin position="28"/>
        <end position="48"/>
    </location>
</feature>
<reference evidence="3 4" key="1">
    <citation type="journal article" date="2014" name="PLoS ONE">
        <title>Global Analysis of Gene Expression Profiles in Physic Nut (Jatropha curcas L.) Seedlings Exposed to Salt Stress.</title>
        <authorList>
            <person name="Zhang L."/>
            <person name="Zhang C."/>
            <person name="Wu P."/>
            <person name="Chen Y."/>
            <person name="Li M."/>
            <person name="Jiang H."/>
            <person name="Wu G."/>
        </authorList>
    </citation>
    <scope>NUCLEOTIDE SEQUENCE [LARGE SCALE GENOMIC DNA]</scope>
    <source>
        <strain evidence="4">cv. GZQX0401</strain>
        <tissue evidence="3">Young leaves</tissue>
    </source>
</reference>
<dbReference type="KEGG" id="jcu:105633685"/>
<keyword evidence="2" id="KW-0812">Transmembrane</keyword>
<keyword evidence="4" id="KW-1185">Reference proteome</keyword>
<accession>A0A067L2R5</accession>
<feature type="compositionally biased region" description="Basic and acidic residues" evidence="1">
    <location>
        <begin position="108"/>
        <end position="126"/>
    </location>
</feature>
<protein>
    <submittedName>
        <fullName evidence="3">Uncharacterized protein</fullName>
    </submittedName>
</protein>
<dbReference type="STRING" id="180498.A0A067L2R5"/>
<keyword evidence="2" id="KW-1133">Transmembrane helix</keyword>
<dbReference type="PANTHER" id="PTHR33429">
    <property type="entry name" value="OS02G0708000 PROTEIN-RELATED"/>
    <property type="match status" value="1"/>
</dbReference>
<gene>
    <name evidence="3" type="ORF">JCGZ_04324</name>
</gene>
<sequence>MSMPLSQQPPAVTVGQEPFHTLSTHTTIGPVIAVLIVIMILGIVAVMIGRICSGRRILGYGQYDIESWAETKCSSCIDGRISPSLPRPPNVFATSAPSSSMPAQTNQEETKQDDQSPHHPPENLDS</sequence>
<feature type="compositionally biased region" description="Polar residues" evidence="1">
    <location>
        <begin position="92"/>
        <end position="107"/>
    </location>
</feature>
<dbReference type="OrthoDB" id="1928111at2759"/>
<dbReference type="Proteomes" id="UP000027138">
    <property type="component" value="Unassembled WGS sequence"/>
</dbReference>
<evidence type="ECO:0000256" key="2">
    <source>
        <dbReference type="SAM" id="Phobius"/>
    </source>
</evidence>
<proteinExistence type="predicted"/>
<dbReference type="EMBL" id="KK914362">
    <property type="protein sequence ID" value="KDP38399.1"/>
    <property type="molecule type" value="Genomic_DNA"/>
</dbReference>
<keyword evidence="2" id="KW-0472">Membrane</keyword>
<evidence type="ECO:0000256" key="1">
    <source>
        <dbReference type="SAM" id="MobiDB-lite"/>
    </source>
</evidence>
<feature type="region of interest" description="Disordered" evidence="1">
    <location>
        <begin position="79"/>
        <end position="126"/>
    </location>
</feature>
<organism evidence="3 4">
    <name type="scientific">Jatropha curcas</name>
    <name type="common">Barbados nut</name>
    <dbReference type="NCBI Taxonomy" id="180498"/>
    <lineage>
        <taxon>Eukaryota</taxon>
        <taxon>Viridiplantae</taxon>
        <taxon>Streptophyta</taxon>
        <taxon>Embryophyta</taxon>
        <taxon>Tracheophyta</taxon>
        <taxon>Spermatophyta</taxon>
        <taxon>Magnoliopsida</taxon>
        <taxon>eudicotyledons</taxon>
        <taxon>Gunneridae</taxon>
        <taxon>Pentapetalae</taxon>
        <taxon>rosids</taxon>
        <taxon>fabids</taxon>
        <taxon>Malpighiales</taxon>
        <taxon>Euphorbiaceae</taxon>
        <taxon>Crotonoideae</taxon>
        <taxon>Jatropheae</taxon>
        <taxon>Jatropha</taxon>
    </lineage>
</organism>
<name>A0A067L2R5_JATCU</name>
<dbReference type="AlphaFoldDB" id="A0A067L2R5"/>
<evidence type="ECO:0000313" key="3">
    <source>
        <dbReference type="EMBL" id="KDP38399.1"/>
    </source>
</evidence>
<dbReference type="PANTHER" id="PTHR33429:SF24">
    <property type="entry name" value="EXPRESSED PROTEIN"/>
    <property type="match status" value="1"/>
</dbReference>
<evidence type="ECO:0000313" key="4">
    <source>
        <dbReference type="Proteomes" id="UP000027138"/>
    </source>
</evidence>